<reference evidence="1 2" key="1">
    <citation type="journal article" date="2016" name="Front. Microbiol.">
        <title>Comparative Genomics Analysis of Streptomyces Species Reveals Their Adaptation to the Marine Environment and Their Diversity at the Genomic Level.</title>
        <authorList>
            <person name="Tian X."/>
            <person name="Zhang Z."/>
            <person name="Yang T."/>
            <person name="Chen M."/>
            <person name="Li J."/>
            <person name="Chen F."/>
            <person name="Yang J."/>
            <person name="Li W."/>
            <person name="Zhang B."/>
            <person name="Zhang Z."/>
            <person name="Wu J."/>
            <person name="Zhang C."/>
            <person name="Long L."/>
            <person name="Xiao J."/>
        </authorList>
    </citation>
    <scope>NUCLEOTIDE SEQUENCE [LARGE SCALE GENOMIC DNA]</scope>
    <source>
        <strain evidence="1 2">SCSIO 10429</strain>
    </source>
</reference>
<protein>
    <submittedName>
        <fullName evidence="1">Uncharacterized protein</fullName>
    </submittedName>
</protein>
<dbReference type="EMBL" id="LJGW01000214">
    <property type="protein sequence ID" value="OEV11542.1"/>
    <property type="molecule type" value="Genomic_DNA"/>
</dbReference>
<sequence>MNTLPLSESEAGAIALTMAELGLTHNVAPPETPQPVPGREHECIQAGLGMPTVRLDDELRAYTESYQAYLAWRPQQPRGICVHKLAAPGWIVAANEVTAALAVLTHTSSQDVRAALRNRFGPAGVAVEVWEDWIKLLRGSADSGYPIFLSAPDHEDRWAIAELHLEQASLTL</sequence>
<dbReference type="Proteomes" id="UP000176005">
    <property type="component" value="Unassembled WGS sequence"/>
</dbReference>
<comment type="caution">
    <text evidence="1">The sequence shown here is derived from an EMBL/GenBank/DDBJ whole genome shotgun (WGS) entry which is preliminary data.</text>
</comment>
<evidence type="ECO:0000313" key="1">
    <source>
        <dbReference type="EMBL" id="OEV11542.1"/>
    </source>
</evidence>
<proteinExistence type="predicted"/>
<name>A0A1E7L5R7_9ACTN</name>
<keyword evidence="2" id="KW-1185">Reference proteome</keyword>
<accession>A0A1E7L5R7</accession>
<organism evidence="1 2">
    <name type="scientific">Streptomyces nanshensis</name>
    <dbReference type="NCBI Taxonomy" id="518642"/>
    <lineage>
        <taxon>Bacteria</taxon>
        <taxon>Bacillati</taxon>
        <taxon>Actinomycetota</taxon>
        <taxon>Actinomycetes</taxon>
        <taxon>Kitasatosporales</taxon>
        <taxon>Streptomycetaceae</taxon>
        <taxon>Streptomyces</taxon>
    </lineage>
</organism>
<gene>
    <name evidence="1" type="ORF">AN218_12385</name>
</gene>
<dbReference type="AlphaFoldDB" id="A0A1E7L5R7"/>
<evidence type="ECO:0000313" key="2">
    <source>
        <dbReference type="Proteomes" id="UP000176005"/>
    </source>
</evidence>
<dbReference type="RefSeq" id="WP_141747547.1">
    <property type="nucleotide sequence ID" value="NZ_LJGW01000214.1"/>
</dbReference>